<dbReference type="CDD" id="cd00072">
    <property type="entry name" value="GYF"/>
    <property type="match status" value="1"/>
</dbReference>
<evidence type="ECO:0000259" key="2">
    <source>
        <dbReference type="PROSITE" id="PS50829"/>
    </source>
</evidence>
<feature type="domain" description="GYF" evidence="2">
    <location>
        <begin position="155"/>
        <end position="210"/>
    </location>
</feature>
<dbReference type="InterPro" id="IPR051640">
    <property type="entry name" value="GRB10-interact_GYF"/>
</dbReference>
<dbReference type="Pfam" id="PF02213">
    <property type="entry name" value="GYF"/>
    <property type="match status" value="1"/>
</dbReference>
<dbReference type="AlphaFoldDB" id="A0A367IQ11"/>
<dbReference type="Proteomes" id="UP000253551">
    <property type="component" value="Unassembled WGS sequence"/>
</dbReference>
<evidence type="ECO:0000256" key="1">
    <source>
        <dbReference type="SAM" id="MobiDB-lite"/>
    </source>
</evidence>
<organism evidence="3 4">
    <name type="scientific">Rhizopus stolonifer</name>
    <name type="common">Rhizopus nigricans</name>
    <dbReference type="NCBI Taxonomy" id="4846"/>
    <lineage>
        <taxon>Eukaryota</taxon>
        <taxon>Fungi</taxon>
        <taxon>Fungi incertae sedis</taxon>
        <taxon>Mucoromycota</taxon>
        <taxon>Mucoromycotina</taxon>
        <taxon>Mucoromycetes</taxon>
        <taxon>Mucorales</taxon>
        <taxon>Mucorineae</taxon>
        <taxon>Rhizopodaceae</taxon>
        <taxon>Rhizopus</taxon>
    </lineage>
</organism>
<dbReference type="PANTHER" id="PTHR14445">
    <property type="entry name" value="GRB10 INTERACTING GYF PROTEIN"/>
    <property type="match status" value="1"/>
</dbReference>
<dbReference type="SUPFAM" id="SSF55277">
    <property type="entry name" value="GYF domain"/>
    <property type="match status" value="1"/>
</dbReference>
<dbReference type="STRING" id="4846.A0A367IQ11"/>
<proteinExistence type="predicted"/>
<name>A0A367IQ11_RHIST</name>
<evidence type="ECO:0000313" key="4">
    <source>
        <dbReference type="Proteomes" id="UP000253551"/>
    </source>
</evidence>
<sequence>MLSLYKPSQLPSDFQHHEYVTVEESLTPLAFDELSELEKKLLSGPVHVEGSRRLIDKRHRMGHDNNSPLAENGPNRFNARKGRDYFSKDSTFRRNNENDLVKKRETVEELSSPFGKPEDEVPWSKNGLFKDEPFKTEFTGDLNTPPPGISKKSEETKWFYRDPSGQVQGPFEAREMQEWYKAGFFSPTLLLRREDESVFEPLLVIIQKVGNEDEPFLAARPAATPDLFGSSDGLFGRNEKYMPFGTPTTPGGSIVDSFLSGSSNTPLYQSPYGFNGGNSLLRDNLWNNNSQSLGSPSWMNHPNTDLFGNAGANPLGTPTSALGLSPFIGQQQQQPNLNPMFGSNNSNGSLFDYHRAVNEQMNGQQQIQPVEKVEKPHTNTIGQNTLKSLTLEHINSNHASPVLRTNNILSGGS</sequence>
<feature type="region of interest" description="Disordered" evidence="1">
    <location>
        <begin position="60"/>
        <end position="84"/>
    </location>
</feature>
<dbReference type="PANTHER" id="PTHR14445:SF36">
    <property type="entry name" value="FI03272P-RELATED"/>
    <property type="match status" value="1"/>
</dbReference>
<dbReference type="SMART" id="SM00444">
    <property type="entry name" value="GYF"/>
    <property type="match status" value="1"/>
</dbReference>
<comment type="caution">
    <text evidence="3">The sequence shown here is derived from an EMBL/GenBank/DDBJ whole genome shotgun (WGS) entry which is preliminary data.</text>
</comment>
<protein>
    <recommendedName>
        <fullName evidence="2">GYF domain-containing protein</fullName>
    </recommendedName>
</protein>
<evidence type="ECO:0000313" key="3">
    <source>
        <dbReference type="EMBL" id="RCH79743.1"/>
    </source>
</evidence>
<dbReference type="InterPro" id="IPR035445">
    <property type="entry name" value="GYF-like_dom_sf"/>
</dbReference>
<dbReference type="EMBL" id="PJQM01006394">
    <property type="protein sequence ID" value="RCH79743.1"/>
    <property type="molecule type" value="Genomic_DNA"/>
</dbReference>
<feature type="non-terminal residue" evidence="3">
    <location>
        <position position="413"/>
    </location>
</feature>
<gene>
    <name evidence="3" type="ORF">CU098_001733</name>
</gene>
<dbReference type="InterPro" id="IPR003169">
    <property type="entry name" value="GYF"/>
</dbReference>
<dbReference type="PROSITE" id="PS50829">
    <property type="entry name" value="GYF"/>
    <property type="match status" value="1"/>
</dbReference>
<accession>A0A367IQ11</accession>
<dbReference type="Gene3D" id="3.30.1490.40">
    <property type="match status" value="1"/>
</dbReference>
<dbReference type="GO" id="GO:0005829">
    <property type="term" value="C:cytosol"/>
    <property type="evidence" value="ECO:0007669"/>
    <property type="project" value="TreeGrafter"/>
</dbReference>
<keyword evidence="4" id="KW-1185">Reference proteome</keyword>
<reference evidence="3 4" key="1">
    <citation type="journal article" date="2018" name="G3 (Bethesda)">
        <title>Phylogenetic and Phylogenomic Definition of Rhizopus Species.</title>
        <authorList>
            <person name="Gryganskyi A.P."/>
            <person name="Golan J."/>
            <person name="Dolatabadi S."/>
            <person name="Mondo S."/>
            <person name="Robb S."/>
            <person name="Idnurm A."/>
            <person name="Muszewska A."/>
            <person name="Steczkiewicz K."/>
            <person name="Masonjones S."/>
            <person name="Liao H.L."/>
            <person name="Gajdeczka M.T."/>
            <person name="Anike F."/>
            <person name="Vuek A."/>
            <person name="Anishchenko I.M."/>
            <person name="Voigt K."/>
            <person name="de Hoog G.S."/>
            <person name="Smith M.E."/>
            <person name="Heitman J."/>
            <person name="Vilgalys R."/>
            <person name="Stajich J.E."/>
        </authorList>
    </citation>
    <scope>NUCLEOTIDE SEQUENCE [LARGE SCALE GENOMIC DNA]</scope>
    <source>
        <strain evidence="3 4">LSU 92-RS-03</strain>
    </source>
</reference>
<dbReference type="OrthoDB" id="6415790at2759"/>